<reference evidence="10 11" key="1">
    <citation type="journal article" date="2012" name="Appl. Environ. Microbiol.">
        <title>Short-read sequencing for genomic analysis of the brown rot fungus Fibroporia radiculosa.</title>
        <authorList>
            <person name="Tang J.D."/>
            <person name="Perkins A.D."/>
            <person name="Sonstegard T.S."/>
            <person name="Schroeder S.G."/>
            <person name="Burgess S.C."/>
            <person name="Diehl S.V."/>
        </authorList>
    </citation>
    <scope>NUCLEOTIDE SEQUENCE [LARGE SCALE GENOMIC DNA]</scope>
    <source>
        <strain evidence="10 11">TFFH 294</strain>
    </source>
</reference>
<dbReference type="HOGENOM" id="CLU_125051_1_0_1"/>
<dbReference type="InterPro" id="IPR045853">
    <property type="entry name" value="Pep_chain_release_fac_I_sf"/>
</dbReference>
<dbReference type="GeneID" id="24093908"/>
<feature type="compositionally biased region" description="Basic and acidic residues" evidence="9">
    <location>
        <begin position="46"/>
        <end position="55"/>
    </location>
</feature>
<dbReference type="InterPro" id="IPR005579">
    <property type="entry name" value="Cgr1-like"/>
</dbReference>
<dbReference type="Gene3D" id="3.30.70.1660">
    <property type="match status" value="1"/>
</dbReference>
<dbReference type="Proteomes" id="UP000006352">
    <property type="component" value="Unassembled WGS sequence"/>
</dbReference>
<comment type="subcellular location">
    <subcellularLocation>
        <location evidence="2 8">Nucleus</location>
        <location evidence="2 8">Nucleolus</location>
    </subcellularLocation>
</comment>
<dbReference type="SUPFAM" id="SSF75620">
    <property type="entry name" value="Release factor"/>
    <property type="match status" value="1"/>
</dbReference>
<proteinExistence type="inferred from homology"/>
<sequence length="122" mass="13725">MSSLAAPVQQPDSHQEPSPLPLATSSAGRVSGKAWKQPKSPAVRSHIPDGVKTKSWEDRMKKTQKEKAIKKLQAELSEEKKAEKTRRRAITLERRKAAEERRKLEEDRAKACLADIFPIRAS</sequence>
<protein>
    <recommendedName>
        <fullName evidence="8">rRNA-processing protein</fullName>
    </recommendedName>
</protein>
<organism evidence="10 11">
    <name type="scientific">Fibroporia radiculosa</name>
    <dbReference type="NCBI Taxonomy" id="599839"/>
    <lineage>
        <taxon>Eukaryota</taxon>
        <taxon>Fungi</taxon>
        <taxon>Dikarya</taxon>
        <taxon>Basidiomycota</taxon>
        <taxon>Agaricomycotina</taxon>
        <taxon>Agaricomycetes</taxon>
        <taxon>Polyporales</taxon>
        <taxon>Fibroporiaceae</taxon>
        <taxon>Fibroporia</taxon>
    </lineage>
</organism>
<dbReference type="Gene3D" id="3.30.160.20">
    <property type="match status" value="1"/>
</dbReference>
<dbReference type="EMBL" id="HE796909">
    <property type="protein sequence ID" value="CCL98997.1"/>
    <property type="molecule type" value="Genomic_DNA"/>
</dbReference>
<comment type="similarity">
    <text evidence="3 8">Belongs to the CGR1 family.</text>
</comment>
<gene>
    <name evidence="10" type="ORF">FIBRA_01005</name>
</gene>
<evidence type="ECO:0000256" key="1">
    <source>
        <dbReference type="ARBA" id="ARBA00004090"/>
    </source>
</evidence>
<evidence type="ECO:0000256" key="4">
    <source>
        <dbReference type="ARBA" id="ARBA00022517"/>
    </source>
</evidence>
<keyword evidence="7 8" id="KW-0539">Nucleus</keyword>
<keyword evidence="5 8" id="KW-0698">rRNA processing</keyword>
<dbReference type="InParanoid" id="J4HSL4"/>
<dbReference type="RefSeq" id="XP_012178280.1">
    <property type="nucleotide sequence ID" value="XM_012322890.1"/>
</dbReference>
<dbReference type="GO" id="GO:0006364">
    <property type="term" value="P:rRNA processing"/>
    <property type="evidence" value="ECO:0007669"/>
    <property type="project" value="UniProtKB-UniRule"/>
</dbReference>
<evidence type="ECO:0000256" key="9">
    <source>
        <dbReference type="SAM" id="MobiDB-lite"/>
    </source>
</evidence>
<evidence type="ECO:0000256" key="2">
    <source>
        <dbReference type="ARBA" id="ARBA00004604"/>
    </source>
</evidence>
<accession>J4HSL4</accession>
<evidence type="ECO:0000256" key="5">
    <source>
        <dbReference type="ARBA" id="ARBA00022552"/>
    </source>
</evidence>
<evidence type="ECO:0000256" key="8">
    <source>
        <dbReference type="RuleBase" id="RU363084"/>
    </source>
</evidence>
<dbReference type="OrthoDB" id="277961at2759"/>
<feature type="region of interest" description="Disordered" evidence="9">
    <location>
        <begin position="1"/>
        <end position="55"/>
    </location>
</feature>
<dbReference type="AlphaFoldDB" id="J4HSL4"/>
<evidence type="ECO:0000256" key="6">
    <source>
        <dbReference type="ARBA" id="ARBA00023054"/>
    </source>
</evidence>
<name>J4HSL4_9APHY</name>
<keyword evidence="4 8" id="KW-0690">Ribosome biogenesis</keyword>
<dbReference type="GO" id="GO:0005730">
    <property type="term" value="C:nucleolus"/>
    <property type="evidence" value="ECO:0007669"/>
    <property type="project" value="UniProtKB-SubCell"/>
</dbReference>
<evidence type="ECO:0000256" key="3">
    <source>
        <dbReference type="ARBA" id="ARBA00007869"/>
    </source>
</evidence>
<evidence type="ECO:0000313" key="11">
    <source>
        <dbReference type="Proteomes" id="UP000006352"/>
    </source>
</evidence>
<evidence type="ECO:0000313" key="10">
    <source>
        <dbReference type="EMBL" id="CCL98997.1"/>
    </source>
</evidence>
<keyword evidence="6 8" id="KW-0175">Coiled coil</keyword>
<feature type="coiled-coil region" evidence="8">
    <location>
        <begin position="62"/>
        <end position="107"/>
    </location>
</feature>
<evidence type="ECO:0000256" key="7">
    <source>
        <dbReference type="ARBA" id="ARBA00023242"/>
    </source>
</evidence>
<comment type="function">
    <text evidence="1 8">Involved in nucleolar integrity and required for processing of the pre-rRNA for the 60S ribosome subunit.</text>
</comment>
<dbReference type="Pfam" id="PF03879">
    <property type="entry name" value="Cgr1"/>
    <property type="match status" value="1"/>
</dbReference>
<keyword evidence="11" id="KW-1185">Reference proteome</keyword>